<keyword evidence="1" id="KW-0472">Membrane</keyword>
<name>A0AAW0BD74_9AGAR</name>
<gene>
    <name evidence="2" type="ORF">VNI00_016147</name>
</gene>
<keyword evidence="1" id="KW-0812">Transmembrane</keyword>
<protein>
    <submittedName>
        <fullName evidence="2">Uncharacterized protein</fullName>
    </submittedName>
</protein>
<sequence length="155" mass="17536">MPHNTPNTTSCACSAPETHTSAVKVLLPIAVGVCIGELMVKHQISLISLGLAHVRLLRYFHWIIWEFMVIVGIVIVKTAQGILVMCGLGRLVGRDKAKVMRTAYLEMVPVRRYDMEDVYRVRSRSPVPHARWVEDQDEEDVVLRRRESSVESGKL</sequence>
<dbReference type="Proteomes" id="UP001383192">
    <property type="component" value="Unassembled WGS sequence"/>
</dbReference>
<feature type="transmembrane region" description="Helical" evidence="1">
    <location>
        <begin position="59"/>
        <end position="92"/>
    </location>
</feature>
<dbReference type="EMBL" id="JAYKXP010000118">
    <property type="protein sequence ID" value="KAK7024643.1"/>
    <property type="molecule type" value="Genomic_DNA"/>
</dbReference>
<evidence type="ECO:0000313" key="2">
    <source>
        <dbReference type="EMBL" id="KAK7024643.1"/>
    </source>
</evidence>
<reference evidence="2 3" key="1">
    <citation type="submission" date="2024-01" db="EMBL/GenBank/DDBJ databases">
        <title>A draft genome for a cacao thread blight-causing isolate of Paramarasmius palmivorus.</title>
        <authorList>
            <person name="Baruah I.K."/>
            <person name="Bukari Y."/>
            <person name="Amoako-Attah I."/>
            <person name="Meinhardt L.W."/>
            <person name="Bailey B.A."/>
            <person name="Cohen S.P."/>
        </authorList>
    </citation>
    <scope>NUCLEOTIDE SEQUENCE [LARGE SCALE GENOMIC DNA]</scope>
    <source>
        <strain evidence="2 3">GH-12</strain>
    </source>
</reference>
<dbReference type="AlphaFoldDB" id="A0AAW0BD74"/>
<proteinExistence type="predicted"/>
<evidence type="ECO:0000313" key="3">
    <source>
        <dbReference type="Proteomes" id="UP001383192"/>
    </source>
</evidence>
<evidence type="ECO:0000256" key="1">
    <source>
        <dbReference type="SAM" id="Phobius"/>
    </source>
</evidence>
<organism evidence="2 3">
    <name type="scientific">Paramarasmius palmivorus</name>
    <dbReference type="NCBI Taxonomy" id="297713"/>
    <lineage>
        <taxon>Eukaryota</taxon>
        <taxon>Fungi</taxon>
        <taxon>Dikarya</taxon>
        <taxon>Basidiomycota</taxon>
        <taxon>Agaricomycotina</taxon>
        <taxon>Agaricomycetes</taxon>
        <taxon>Agaricomycetidae</taxon>
        <taxon>Agaricales</taxon>
        <taxon>Marasmiineae</taxon>
        <taxon>Marasmiaceae</taxon>
        <taxon>Paramarasmius</taxon>
    </lineage>
</organism>
<keyword evidence="1" id="KW-1133">Transmembrane helix</keyword>
<keyword evidence="3" id="KW-1185">Reference proteome</keyword>
<comment type="caution">
    <text evidence="2">The sequence shown here is derived from an EMBL/GenBank/DDBJ whole genome shotgun (WGS) entry which is preliminary data.</text>
</comment>
<accession>A0AAW0BD74</accession>